<dbReference type="Proteomes" id="UP001342826">
    <property type="component" value="Unassembled WGS sequence"/>
</dbReference>
<name>A0ABU6NSZ8_9BACI</name>
<evidence type="ECO:0000313" key="1">
    <source>
        <dbReference type="EMBL" id="MED4400272.1"/>
    </source>
</evidence>
<dbReference type="InterPro" id="IPR058002">
    <property type="entry name" value="Gp82"/>
</dbReference>
<dbReference type="EMBL" id="JARTFS010000002">
    <property type="protein sequence ID" value="MED4400272.1"/>
    <property type="molecule type" value="Genomic_DNA"/>
</dbReference>
<dbReference type="RefSeq" id="WP_066224265.1">
    <property type="nucleotide sequence ID" value="NZ_JARTFS010000002.1"/>
</dbReference>
<sequence>MEFIIRDGMSLTPGEKVKVYFNIRKNGFSIVSLDKNNPNKGKVVAYASNVIIKDAIFHLNLNTLAGILEKQCKAVYATVKGVFVAAAEMDNSSHRKGYCNPYKTGKFIDWESGDELKEAEEVYFYDKYFSYR</sequence>
<accession>A0ABU6NSZ8</accession>
<keyword evidence="2" id="KW-1185">Reference proteome</keyword>
<proteinExistence type="predicted"/>
<dbReference type="Pfam" id="PF25735">
    <property type="entry name" value="Phage_L5_gp82"/>
    <property type="match status" value="1"/>
</dbReference>
<gene>
    <name evidence="1" type="ORF">P9271_02725</name>
</gene>
<dbReference type="GeneID" id="301139168"/>
<reference evidence="1 2" key="1">
    <citation type="submission" date="2023-03" db="EMBL/GenBank/DDBJ databases">
        <title>Bacillus Genome Sequencing.</title>
        <authorList>
            <person name="Dunlap C."/>
        </authorList>
    </citation>
    <scope>NUCLEOTIDE SEQUENCE [LARGE SCALE GENOMIC DNA]</scope>
    <source>
        <strain evidence="1 2">NRS-1717</strain>
    </source>
</reference>
<evidence type="ECO:0000313" key="2">
    <source>
        <dbReference type="Proteomes" id="UP001342826"/>
    </source>
</evidence>
<comment type="caution">
    <text evidence="1">The sequence shown here is derived from an EMBL/GenBank/DDBJ whole genome shotgun (WGS) entry which is preliminary data.</text>
</comment>
<organism evidence="1 2">
    <name type="scientific">Metabacillus fastidiosus</name>
    <dbReference type="NCBI Taxonomy" id="1458"/>
    <lineage>
        <taxon>Bacteria</taxon>
        <taxon>Bacillati</taxon>
        <taxon>Bacillota</taxon>
        <taxon>Bacilli</taxon>
        <taxon>Bacillales</taxon>
        <taxon>Bacillaceae</taxon>
        <taxon>Metabacillus</taxon>
    </lineage>
</organism>
<protein>
    <submittedName>
        <fullName evidence="1">Uncharacterized protein</fullName>
    </submittedName>
</protein>